<evidence type="ECO:0000256" key="4">
    <source>
        <dbReference type="ARBA" id="ARBA00022692"/>
    </source>
</evidence>
<dbReference type="Proteomes" id="UP000717585">
    <property type="component" value="Unassembled WGS sequence"/>
</dbReference>
<evidence type="ECO:0000313" key="17">
    <source>
        <dbReference type="Proteomes" id="UP000717585"/>
    </source>
</evidence>
<dbReference type="InterPro" id="IPR047871">
    <property type="entry name" value="K_chnl_Slo-like"/>
</dbReference>
<dbReference type="Gene3D" id="1.10.287.70">
    <property type="match status" value="1"/>
</dbReference>
<dbReference type="AlphaFoldDB" id="A0A8J6B968"/>
<sequence>MSFTLPKSFGEAISKSRTFTLHRLPNLALDSARQAQEASSSRTNLEAQSSKTAIRLEDVSNDRAATRRTIGPRMRLRMLLERHYILFLYDVVDVLLSAFYLAWYVYMTSTYAPSWGHYVQFGLAVVFLVDTIIRFIIHDPIAGVTRWMPVNILSWLPALLLIGWSDMITLCFLRSVIIALLCYRYFTSDAKSLKDTIRNLVWVASTTAIVAAGVIYVFEVQLADGQSLDYLTCLYFIIVSVTTVGYGDVVMVTFLGRATIVLIILGGLSLLPVLSARIVGIMGHKKLYGDPKASKHGFVVVGGDISASNLRRFLKEFYSPQHGYRREKVVLLLKDTPGDDVESILSSKRYKERVSFLRGSFASEDAITKLKLHSADAVFVVQDHSATVDDKSDSRTVLTSLQVARAAPSTRLFLHTKRVSSPVGHVIPTSWLIDAVMSEGARVPGLANMILNLTRSFSSSETSPHDDGANPFRLVNLGRSLVSGSISHTRNGDSLSQSMHRSDRSPGEFVSFESWRSLYSQSLRSRVFRTAIASSLDGFTFSEAAHRIYRHTGAFLLAVEVSAERGRKGHIHFFTGRSGKVYSRQVAYVIASDTSHASAVRLIGLAEEEHQTVTSLPLTNLASSMRRDHNKRLSVLRRRWAEDEDADIPLAEIEAVTVRDGDTARGASERVSGLVTEDSSVSLSSSGSSTSLESTSFDSDSELEPTYPQTHEDDAHFTRLSDAQVLESDHDSTDSQEYRGGEGEETEAGRGTDTDIDVECISGHTIFVGSWHELAMFVRQSDPKSHPTIIWLTEQAHTRNRTLWNAFNRVRRVAITHGNPMTWLDWLRANVRRAQSVVVAPYLDHEPSTPVVIAQLLRDKLGAVAKPLIMTKIFSISHIRVLSPVVEDRLHFCPLYVQGSVTHIGSLDSLMAMSFYNPHQLKFLHALCLSDTAHKVTHGHSNEDLTPPGQVTCKEAAREAVAGSRSVLSRQVITVPTPRDMVGKEFKELFAGLLARTPSLLCFAVYRPVNLMYDESSGNYDPEEPLGVPILGPHEDFVLNESDVLICFQQRGGHET</sequence>
<dbReference type="PANTHER" id="PTHR10027:SF10">
    <property type="entry name" value="SLOWPOKE 2, ISOFORM D"/>
    <property type="match status" value="1"/>
</dbReference>
<evidence type="ECO:0000256" key="10">
    <source>
        <dbReference type="ARBA" id="ARBA00023303"/>
    </source>
</evidence>
<keyword evidence="3" id="KW-0633">Potassium transport</keyword>
<comment type="subcellular location">
    <subcellularLocation>
        <location evidence="1">Membrane</location>
        <topology evidence="1">Multi-pass membrane protein</topology>
    </subcellularLocation>
</comment>
<evidence type="ECO:0000256" key="9">
    <source>
        <dbReference type="ARBA" id="ARBA00023136"/>
    </source>
</evidence>
<feature type="domain" description="RCK N-terminal" evidence="15">
    <location>
        <begin position="295"/>
        <end position="413"/>
    </location>
</feature>
<feature type="transmembrane region" description="Helical" evidence="13">
    <location>
        <begin position="158"/>
        <end position="180"/>
    </location>
</feature>
<dbReference type="GO" id="GO:0005267">
    <property type="term" value="F:potassium channel activity"/>
    <property type="evidence" value="ECO:0007669"/>
    <property type="project" value="UniProtKB-KW"/>
</dbReference>
<keyword evidence="6" id="KW-0630">Potassium</keyword>
<evidence type="ECO:0000256" key="13">
    <source>
        <dbReference type="SAM" id="Phobius"/>
    </source>
</evidence>
<dbReference type="EMBL" id="JAHDYR010000008">
    <property type="protein sequence ID" value="KAG9395789.1"/>
    <property type="molecule type" value="Genomic_DNA"/>
</dbReference>
<organism evidence="16 17">
    <name type="scientific">Carpediemonas membranifera</name>
    <dbReference type="NCBI Taxonomy" id="201153"/>
    <lineage>
        <taxon>Eukaryota</taxon>
        <taxon>Metamonada</taxon>
        <taxon>Carpediemonas-like organisms</taxon>
        <taxon>Carpediemonas</taxon>
    </lineage>
</organism>
<dbReference type="PANTHER" id="PTHR10027">
    <property type="entry name" value="CALCIUM-ACTIVATED POTASSIUM CHANNEL ALPHA CHAIN"/>
    <property type="match status" value="1"/>
</dbReference>
<dbReference type="Pfam" id="PF22614">
    <property type="entry name" value="Slo-like_RCK"/>
    <property type="match status" value="1"/>
</dbReference>
<dbReference type="InterPro" id="IPR013099">
    <property type="entry name" value="K_chnl_dom"/>
</dbReference>
<evidence type="ECO:0000256" key="11">
    <source>
        <dbReference type="ARBA" id="ARBA00034430"/>
    </source>
</evidence>
<keyword evidence="17" id="KW-1185">Reference proteome</keyword>
<evidence type="ECO:0000256" key="8">
    <source>
        <dbReference type="ARBA" id="ARBA00023065"/>
    </source>
</evidence>
<evidence type="ECO:0000256" key="3">
    <source>
        <dbReference type="ARBA" id="ARBA00022538"/>
    </source>
</evidence>
<keyword evidence="5" id="KW-0631">Potassium channel</keyword>
<dbReference type="Gene3D" id="3.40.50.720">
    <property type="entry name" value="NAD(P)-binding Rossmann-like Domain"/>
    <property type="match status" value="1"/>
</dbReference>
<accession>A0A8J6B968</accession>
<feature type="region of interest" description="Disordered" evidence="12">
    <location>
        <begin position="663"/>
        <end position="713"/>
    </location>
</feature>
<feature type="domain" description="Potassium channel" evidence="14">
    <location>
        <begin position="208"/>
        <end position="279"/>
    </location>
</feature>
<proteinExistence type="predicted"/>
<dbReference type="InterPro" id="IPR003148">
    <property type="entry name" value="RCK_N"/>
</dbReference>
<dbReference type="OrthoDB" id="10035564at2759"/>
<keyword evidence="4 13" id="KW-0812">Transmembrane</keyword>
<feature type="transmembrane region" description="Helical" evidence="13">
    <location>
        <begin position="200"/>
        <end position="218"/>
    </location>
</feature>
<gene>
    <name evidence="16" type="ORF">J8273_2701</name>
</gene>
<feature type="transmembrane region" description="Helical" evidence="13">
    <location>
        <begin position="118"/>
        <end position="137"/>
    </location>
</feature>
<evidence type="ECO:0000259" key="14">
    <source>
        <dbReference type="Pfam" id="PF07885"/>
    </source>
</evidence>
<evidence type="ECO:0000256" key="1">
    <source>
        <dbReference type="ARBA" id="ARBA00004141"/>
    </source>
</evidence>
<keyword evidence="7 13" id="KW-1133">Transmembrane helix</keyword>
<evidence type="ECO:0000256" key="6">
    <source>
        <dbReference type="ARBA" id="ARBA00022958"/>
    </source>
</evidence>
<evidence type="ECO:0000259" key="15">
    <source>
        <dbReference type="Pfam" id="PF22614"/>
    </source>
</evidence>
<feature type="transmembrane region" description="Helical" evidence="13">
    <location>
        <begin position="260"/>
        <end position="279"/>
    </location>
</feature>
<feature type="transmembrane region" description="Helical" evidence="13">
    <location>
        <begin position="230"/>
        <end position="254"/>
    </location>
</feature>
<keyword evidence="8" id="KW-0406">Ion transport</keyword>
<keyword evidence="10" id="KW-0407">Ion channel</keyword>
<evidence type="ECO:0000256" key="12">
    <source>
        <dbReference type="SAM" id="MobiDB-lite"/>
    </source>
</evidence>
<dbReference type="SUPFAM" id="SSF81324">
    <property type="entry name" value="Voltage-gated potassium channels"/>
    <property type="match status" value="1"/>
</dbReference>
<feature type="compositionally biased region" description="Low complexity" evidence="12">
    <location>
        <begin position="676"/>
        <end position="698"/>
    </location>
</feature>
<evidence type="ECO:0000256" key="2">
    <source>
        <dbReference type="ARBA" id="ARBA00022448"/>
    </source>
</evidence>
<feature type="transmembrane region" description="Helical" evidence="13">
    <location>
        <begin position="84"/>
        <end position="106"/>
    </location>
</feature>
<reference evidence="16" key="1">
    <citation type="submission" date="2021-05" db="EMBL/GenBank/DDBJ databases">
        <title>A free-living protist that lacks canonical eukaryotic 1 DNA replication and segregation systems.</title>
        <authorList>
            <person name="Salas-Leiva D.E."/>
            <person name="Tromer E.C."/>
            <person name="Curtis B.A."/>
            <person name="Jerlstrom-Hultqvist J."/>
            <person name="Kolisko M."/>
            <person name="Yi Z."/>
            <person name="Salas-Leiva J.S."/>
            <person name="Gallot-Lavallee L."/>
            <person name="Kops G.J.P.L."/>
            <person name="Archibald J.M."/>
            <person name="Simpson A.G.B."/>
            <person name="Roger A.J."/>
        </authorList>
    </citation>
    <scope>NUCLEOTIDE SEQUENCE</scope>
    <source>
        <strain evidence="16">BICM</strain>
    </source>
</reference>
<evidence type="ECO:0000313" key="16">
    <source>
        <dbReference type="EMBL" id="KAG9395789.1"/>
    </source>
</evidence>
<comment type="caution">
    <text evidence="16">The sequence shown here is derived from an EMBL/GenBank/DDBJ whole genome shotgun (WGS) entry which is preliminary data.</text>
</comment>
<evidence type="ECO:0000256" key="5">
    <source>
        <dbReference type="ARBA" id="ARBA00022826"/>
    </source>
</evidence>
<evidence type="ECO:0000256" key="7">
    <source>
        <dbReference type="ARBA" id="ARBA00022989"/>
    </source>
</evidence>
<keyword evidence="9 13" id="KW-0472">Membrane</keyword>
<comment type="catalytic activity">
    <reaction evidence="11">
        <text>K(+)(in) = K(+)(out)</text>
        <dbReference type="Rhea" id="RHEA:29463"/>
        <dbReference type="ChEBI" id="CHEBI:29103"/>
    </reaction>
</comment>
<feature type="compositionally biased region" description="Basic and acidic residues" evidence="12">
    <location>
        <begin position="727"/>
        <end position="753"/>
    </location>
</feature>
<dbReference type="Pfam" id="PF07885">
    <property type="entry name" value="Ion_trans_2"/>
    <property type="match status" value="1"/>
</dbReference>
<dbReference type="GO" id="GO:0016020">
    <property type="term" value="C:membrane"/>
    <property type="evidence" value="ECO:0007669"/>
    <property type="project" value="UniProtKB-SubCell"/>
</dbReference>
<keyword evidence="2" id="KW-0813">Transport</keyword>
<name>A0A8J6B968_9EUKA</name>
<protein>
    <submittedName>
        <fullName evidence="16">Ion channel</fullName>
    </submittedName>
</protein>
<feature type="region of interest" description="Disordered" evidence="12">
    <location>
        <begin position="725"/>
        <end position="755"/>
    </location>
</feature>